<evidence type="ECO:0000313" key="5">
    <source>
        <dbReference type="Proteomes" id="UP000295142"/>
    </source>
</evidence>
<comment type="caution">
    <text evidence="4">The sequence shown here is derived from an EMBL/GenBank/DDBJ whole genome shotgun (WGS) entry which is preliminary data.</text>
</comment>
<proteinExistence type="inferred from homology"/>
<dbReference type="SUPFAM" id="SSF53850">
    <property type="entry name" value="Periplasmic binding protein-like II"/>
    <property type="match status" value="1"/>
</dbReference>
<organism evidence="4 5">
    <name type="scientific">Rhodovulum euryhalinum</name>
    <dbReference type="NCBI Taxonomy" id="35805"/>
    <lineage>
        <taxon>Bacteria</taxon>
        <taxon>Pseudomonadati</taxon>
        <taxon>Pseudomonadota</taxon>
        <taxon>Alphaproteobacteria</taxon>
        <taxon>Rhodobacterales</taxon>
        <taxon>Paracoccaceae</taxon>
        <taxon>Rhodovulum</taxon>
    </lineage>
</organism>
<feature type="signal peptide" evidence="3">
    <location>
        <begin position="1"/>
        <end position="23"/>
    </location>
</feature>
<evidence type="ECO:0000313" key="4">
    <source>
        <dbReference type="EMBL" id="TCO70343.1"/>
    </source>
</evidence>
<dbReference type="OrthoDB" id="9804061at2"/>
<comment type="similarity">
    <text evidence="2">Belongs to the bacterial solute-binding protein 1 family.</text>
</comment>
<keyword evidence="3" id="KW-0732">Signal</keyword>
<feature type="chain" id="PRO_5020785271" evidence="3">
    <location>
        <begin position="24"/>
        <end position="437"/>
    </location>
</feature>
<dbReference type="Gene3D" id="3.40.190.10">
    <property type="entry name" value="Periplasmic binding protein-like II"/>
    <property type="match status" value="2"/>
</dbReference>
<dbReference type="Pfam" id="PF01547">
    <property type="entry name" value="SBP_bac_1"/>
    <property type="match status" value="1"/>
</dbReference>
<keyword evidence="5" id="KW-1185">Reference proteome</keyword>
<dbReference type="AlphaFoldDB" id="A0A4R2KA79"/>
<dbReference type="CDD" id="cd13585">
    <property type="entry name" value="PBP2_TMBP_like"/>
    <property type="match status" value="1"/>
</dbReference>
<evidence type="ECO:0000256" key="2">
    <source>
        <dbReference type="ARBA" id="ARBA00008520"/>
    </source>
</evidence>
<reference evidence="4 5" key="1">
    <citation type="submission" date="2019-03" db="EMBL/GenBank/DDBJ databases">
        <title>Genomic Encyclopedia of Type Strains, Phase IV (KMG-IV): sequencing the most valuable type-strain genomes for metagenomic binning, comparative biology and taxonomic classification.</title>
        <authorList>
            <person name="Goeker M."/>
        </authorList>
    </citation>
    <scope>NUCLEOTIDE SEQUENCE [LARGE SCALE GENOMIC DNA]</scope>
    <source>
        <strain evidence="4 5">DSM 4868</strain>
    </source>
</reference>
<name>A0A4R2KA79_9RHOB</name>
<dbReference type="Proteomes" id="UP000295142">
    <property type="component" value="Unassembled WGS sequence"/>
</dbReference>
<evidence type="ECO:0000256" key="3">
    <source>
        <dbReference type="SAM" id="SignalP"/>
    </source>
</evidence>
<dbReference type="PANTHER" id="PTHR43649">
    <property type="entry name" value="ARABINOSE-BINDING PROTEIN-RELATED"/>
    <property type="match status" value="1"/>
</dbReference>
<protein>
    <submittedName>
        <fullName evidence="4">Sorbitol-binding protein /mannitol-binding protein</fullName>
    </submittedName>
</protein>
<dbReference type="InterPro" id="IPR006059">
    <property type="entry name" value="SBP"/>
</dbReference>
<accession>A0A4R2KA79</accession>
<comment type="subcellular location">
    <subcellularLocation>
        <location evidence="1">Periplasm</location>
    </subcellularLocation>
</comment>
<evidence type="ECO:0000256" key="1">
    <source>
        <dbReference type="ARBA" id="ARBA00004418"/>
    </source>
</evidence>
<dbReference type="InterPro" id="IPR050490">
    <property type="entry name" value="Bact_solute-bd_prot1"/>
</dbReference>
<gene>
    <name evidence="4" type="ORF">EV655_110108</name>
</gene>
<dbReference type="GO" id="GO:0042597">
    <property type="term" value="C:periplasmic space"/>
    <property type="evidence" value="ECO:0007669"/>
    <property type="project" value="UniProtKB-SubCell"/>
</dbReference>
<sequence>MRLRNATVAATAIALVTGGSAVAEDLTIATVNNSDMIIMQKLSPQWEEATGHTLNWVVLEENVLRQRVTTDIATKGGSFDIVTIGAYEAPIWGKQGWLNALDDLGDAYDYADIFEPVRNGLSADGTLYAVPFYAESSFTFYRTDLFEKAGLEKPAEQITYDQFAEMVAQLHDPENGVYGTCQRGKAGWGENMAFVGPMVNAFGGRWFDMEWNPTIDSPEWKAAITYYVDLMNNYGPPGASSNGHNENRALFADGKCATWVDATSAAGYIFNPNESSVADKTDFFQAPKQVTDKGTGWFWAWALAVPSSSTKVDAAKEFLAWATSKDYVTLVGESEGWVAAPPGTRKSTYENAAYVEAAPFAKTVETSILAANPADPTKDPVPYTGIQFVAIPEFQGIGNYVGQQIAAALAGQQSVDQALANSQTFAVREMTKAGYIK</sequence>
<dbReference type="PANTHER" id="PTHR43649:SF12">
    <property type="entry name" value="DIACETYLCHITOBIOSE BINDING PROTEIN DASA"/>
    <property type="match status" value="1"/>
</dbReference>
<dbReference type="RefSeq" id="WP_132545602.1">
    <property type="nucleotide sequence ID" value="NZ_SLWW01000010.1"/>
</dbReference>
<dbReference type="EMBL" id="SLWW01000010">
    <property type="protein sequence ID" value="TCO70343.1"/>
    <property type="molecule type" value="Genomic_DNA"/>
</dbReference>